<name>A0A6J6RQW5_9ZZZZ</name>
<evidence type="ECO:0000313" key="2">
    <source>
        <dbReference type="EMBL" id="CAB4788862.1"/>
    </source>
</evidence>
<dbReference type="InterPro" id="IPR011008">
    <property type="entry name" value="Dimeric_a/b-barrel"/>
</dbReference>
<gene>
    <name evidence="1" type="ORF">UFOPK2662_00997</name>
    <name evidence="2" type="ORF">UFOPK2942_01250</name>
    <name evidence="3" type="ORF">UFOPK3232_01298</name>
</gene>
<dbReference type="SUPFAM" id="SSF54909">
    <property type="entry name" value="Dimeric alpha+beta barrel"/>
    <property type="match status" value="1"/>
</dbReference>
<dbReference type="EMBL" id="CAFARE010000074">
    <property type="protein sequence ID" value="CAB4839156.1"/>
    <property type="molecule type" value="Genomic_DNA"/>
</dbReference>
<dbReference type="AlphaFoldDB" id="A0A6J6RQW5"/>
<reference evidence="1" key="1">
    <citation type="submission" date="2020-05" db="EMBL/GenBank/DDBJ databases">
        <authorList>
            <person name="Chiriac C."/>
            <person name="Salcher M."/>
            <person name="Ghai R."/>
            <person name="Kavagutti S V."/>
        </authorList>
    </citation>
    <scope>NUCLEOTIDE SEQUENCE</scope>
</reference>
<protein>
    <submittedName>
        <fullName evidence="1">Unannotated protein</fullName>
    </submittedName>
</protein>
<organism evidence="1">
    <name type="scientific">freshwater metagenome</name>
    <dbReference type="NCBI Taxonomy" id="449393"/>
    <lineage>
        <taxon>unclassified sequences</taxon>
        <taxon>metagenomes</taxon>
        <taxon>ecological metagenomes</taxon>
    </lineage>
</organism>
<dbReference type="EMBL" id="CAEZYI010000064">
    <property type="protein sequence ID" value="CAB4724829.1"/>
    <property type="molecule type" value="Genomic_DNA"/>
</dbReference>
<evidence type="ECO:0000313" key="3">
    <source>
        <dbReference type="EMBL" id="CAB4839156.1"/>
    </source>
</evidence>
<dbReference type="Gene3D" id="3.30.70.100">
    <property type="match status" value="1"/>
</dbReference>
<evidence type="ECO:0000313" key="1">
    <source>
        <dbReference type="EMBL" id="CAB4724829.1"/>
    </source>
</evidence>
<proteinExistence type="predicted"/>
<accession>A0A6J6RQW5</accession>
<dbReference type="EMBL" id="CAFAAA010000062">
    <property type="protein sequence ID" value="CAB4788862.1"/>
    <property type="molecule type" value="Genomic_DNA"/>
</dbReference>
<sequence>MIAIARFSVLLADAGQFHRDLTTAQQAFSLCPGYLNGYIGQNLDDTSLWSLTTVWENVGSYRRALSNNQVKMLAIPLLATAIDEPGAYELPYNE</sequence>